<dbReference type="GO" id="GO:0020037">
    <property type="term" value="F:heme binding"/>
    <property type="evidence" value="ECO:0007669"/>
    <property type="project" value="InterPro"/>
</dbReference>
<dbReference type="InterPro" id="IPR010980">
    <property type="entry name" value="Cyt_c/b562"/>
</dbReference>
<keyword evidence="3" id="KW-1185">Reference proteome</keyword>
<evidence type="ECO:0000313" key="3">
    <source>
        <dbReference type="Proteomes" id="UP000244930"/>
    </source>
</evidence>
<dbReference type="GO" id="GO:0009055">
    <property type="term" value="F:electron transfer activity"/>
    <property type="evidence" value="ECO:0007669"/>
    <property type="project" value="InterPro"/>
</dbReference>
<feature type="chain" id="PRO_5015982114" evidence="1">
    <location>
        <begin position="18"/>
        <end position="140"/>
    </location>
</feature>
<feature type="signal peptide" evidence="1">
    <location>
        <begin position="1"/>
        <end position="17"/>
    </location>
</feature>
<dbReference type="Proteomes" id="UP000244930">
    <property type="component" value="Chromosome"/>
</dbReference>
<accession>A0A2U8GW18</accession>
<dbReference type="RefSeq" id="WP_108951481.1">
    <property type="nucleotide sequence ID" value="NZ_CP022187.1"/>
</dbReference>
<protein>
    <submittedName>
        <fullName evidence="2">Cytochrome C</fullName>
    </submittedName>
</protein>
<organism evidence="2 3">
    <name type="scientific">Parazoarcus communis</name>
    <dbReference type="NCBI Taxonomy" id="41977"/>
    <lineage>
        <taxon>Bacteria</taxon>
        <taxon>Pseudomonadati</taxon>
        <taxon>Pseudomonadota</taxon>
        <taxon>Betaproteobacteria</taxon>
        <taxon>Rhodocyclales</taxon>
        <taxon>Zoogloeaceae</taxon>
        <taxon>Parazoarcus</taxon>
    </lineage>
</organism>
<dbReference type="PROSITE" id="PS51009">
    <property type="entry name" value="CYTCII"/>
    <property type="match status" value="1"/>
</dbReference>
<gene>
    <name evidence="2" type="ORF">CEW83_16325</name>
</gene>
<proteinExistence type="predicted"/>
<dbReference type="EMBL" id="CP022187">
    <property type="protein sequence ID" value="AWI77781.1"/>
    <property type="molecule type" value="Genomic_DNA"/>
</dbReference>
<dbReference type="InterPro" id="IPR002321">
    <property type="entry name" value="Cyt_c_II"/>
</dbReference>
<keyword evidence="1" id="KW-0732">Signal</keyword>
<dbReference type="AlphaFoldDB" id="A0A2U8GW18"/>
<reference evidence="2 3" key="1">
    <citation type="submission" date="2017-06" db="EMBL/GenBank/DDBJ databases">
        <title>Azoarcus.</title>
        <authorList>
            <person name="Woo J.-H."/>
            <person name="Kim H.-S."/>
        </authorList>
    </citation>
    <scope>NUCLEOTIDE SEQUENCE [LARGE SCALE GENOMIC DNA]</scope>
    <source>
        <strain evidence="2 3">TSPY31</strain>
    </source>
</reference>
<dbReference type="GO" id="GO:0005506">
    <property type="term" value="F:iron ion binding"/>
    <property type="evidence" value="ECO:0007669"/>
    <property type="project" value="InterPro"/>
</dbReference>
<dbReference type="KEGG" id="acom:CEW83_16325"/>
<name>A0A2U8GW18_9RHOO</name>
<evidence type="ECO:0000313" key="2">
    <source>
        <dbReference type="EMBL" id="AWI77781.1"/>
    </source>
</evidence>
<dbReference type="SUPFAM" id="SSF47175">
    <property type="entry name" value="Cytochromes"/>
    <property type="match status" value="1"/>
</dbReference>
<dbReference type="GO" id="GO:0022900">
    <property type="term" value="P:electron transport chain"/>
    <property type="evidence" value="ECO:0007669"/>
    <property type="project" value="InterPro"/>
</dbReference>
<sequence length="140" mass="14826">MKRLLLLAALLTTPALAQDTRFLAPLPPAAQETLRKEMLDNLLALNEIITLLASNKVREAGEVAEQRLGQTAMGKNAALPYDARPGPQMPIEMHGLGRDGHAAASAFARAAATGDATKAMAALPRLTGSCVACHALYRTR</sequence>
<dbReference type="Gene3D" id="1.20.120.10">
    <property type="entry name" value="Cytochrome c/b562"/>
    <property type="match status" value="1"/>
</dbReference>
<evidence type="ECO:0000256" key="1">
    <source>
        <dbReference type="SAM" id="SignalP"/>
    </source>
</evidence>